<comment type="subcellular location">
    <subcellularLocation>
        <location evidence="1">Membrane</location>
    </subcellularLocation>
</comment>
<dbReference type="PROSITE" id="PS50262">
    <property type="entry name" value="G_PROTEIN_RECEP_F1_2"/>
    <property type="match status" value="1"/>
</dbReference>
<dbReference type="WBParaSite" id="jg4470">
    <property type="protein sequence ID" value="jg4470"/>
    <property type="gene ID" value="jg4470"/>
</dbReference>
<keyword evidence="3 5" id="KW-1133">Transmembrane helix</keyword>
<proteinExistence type="predicted"/>
<evidence type="ECO:0000256" key="4">
    <source>
        <dbReference type="ARBA" id="ARBA00023136"/>
    </source>
</evidence>
<dbReference type="Proteomes" id="UP000887574">
    <property type="component" value="Unplaced"/>
</dbReference>
<sequence length="62" mass="6866">AYLTFWTPYNLLAIVNAFSSKEGALKEIASMTLPFLNSMIVINPIVNPLIYGLFERRGTSGT</sequence>
<feature type="transmembrane region" description="Helical" evidence="5">
    <location>
        <begin position="35"/>
        <end position="54"/>
    </location>
</feature>
<organism evidence="7 8">
    <name type="scientific">Ditylenchus dipsaci</name>
    <dbReference type="NCBI Taxonomy" id="166011"/>
    <lineage>
        <taxon>Eukaryota</taxon>
        <taxon>Metazoa</taxon>
        <taxon>Ecdysozoa</taxon>
        <taxon>Nematoda</taxon>
        <taxon>Chromadorea</taxon>
        <taxon>Rhabditida</taxon>
        <taxon>Tylenchina</taxon>
        <taxon>Tylenchomorpha</taxon>
        <taxon>Sphaerularioidea</taxon>
        <taxon>Anguinidae</taxon>
        <taxon>Anguininae</taxon>
        <taxon>Ditylenchus</taxon>
    </lineage>
</organism>
<evidence type="ECO:0000256" key="1">
    <source>
        <dbReference type="ARBA" id="ARBA00004370"/>
    </source>
</evidence>
<accession>A0A915EA27</accession>
<dbReference type="InterPro" id="IPR017452">
    <property type="entry name" value="GPCR_Rhodpsn_7TM"/>
</dbReference>
<reference evidence="8" key="1">
    <citation type="submission" date="2022-11" db="UniProtKB">
        <authorList>
            <consortium name="WormBaseParasite"/>
        </authorList>
    </citation>
    <scope>IDENTIFICATION</scope>
</reference>
<dbReference type="AlphaFoldDB" id="A0A915EA27"/>
<evidence type="ECO:0000313" key="8">
    <source>
        <dbReference type="WBParaSite" id="jg4470"/>
    </source>
</evidence>
<protein>
    <submittedName>
        <fullName evidence="8">G-protein coupled receptors family 1 profile domain-containing protein</fullName>
    </submittedName>
</protein>
<evidence type="ECO:0000313" key="7">
    <source>
        <dbReference type="Proteomes" id="UP000887574"/>
    </source>
</evidence>
<evidence type="ECO:0000256" key="5">
    <source>
        <dbReference type="SAM" id="Phobius"/>
    </source>
</evidence>
<feature type="domain" description="G-protein coupled receptors family 1 profile" evidence="6">
    <location>
        <begin position="1"/>
        <end position="51"/>
    </location>
</feature>
<evidence type="ECO:0000259" key="6">
    <source>
        <dbReference type="PROSITE" id="PS50262"/>
    </source>
</evidence>
<name>A0A915EA27_9BILA</name>
<evidence type="ECO:0000256" key="2">
    <source>
        <dbReference type="ARBA" id="ARBA00022692"/>
    </source>
</evidence>
<keyword evidence="7" id="KW-1185">Reference proteome</keyword>
<dbReference type="SUPFAM" id="SSF81321">
    <property type="entry name" value="Family A G protein-coupled receptor-like"/>
    <property type="match status" value="1"/>
</dbReference>
<keyword evidence="2 5" id="KW-0812">Transmembrane</keyword>
<evidence type="ECO:0000256" key="3">
    <source>
        <dbReference type="ARBA" id="ARBA00022989"/>
    </source>
</evidence>
<dbReference type="GO" id="GO:0016020">
    <property type="term" value="C:membrane"/>
    <property type="evidence" value="ECO:0007669"/>
    <property type="project" value="UniProtKB-SubCell"/>
</dbReference>
<dbReference type="Gene3D" id="1.20.1070.10">
    <property type="entry name" value="Rhodopsin 7-helix transmembrane proteins"/>
    <property type="match status" value="1"/>
</dbReference>
<keyword evidence="4 5" id="KW-0472">Membrane</keyword>